<dbReference type="SUPFAM" id="SSF47266">
    <property type="entry name" value="4-helical cytokines"/>
    <property type="match status" value="1"/>
</dbReference>
<dbReference type="GeneID" id="103199494"/>
<accession>A0A8B7A213</accession>
<dbReference type="RefSeq" id="XP_007941990.1">
    <property type="nucleotide sequence ID" value="XM_007943799.1"/>
</dbReference>
<evidence type="ECO:0000313" key="7">
    <source>
        <dbReference type="RefSeq" id="XP_007941990.1"/>
    </source>
</evidence>
<keyword evidence="5" id="KW-1133">Transmembrane helix</keyword>
<evidence type="ECO:0000313" key="6">
    <source>
        <dbReference type="Proteomes" id="UP000694850"/>
    </source>
</evidence>
<dbReference type="Pfam" id="PF00727">
    <property type="entry name" value="IL4"/>
    <property type="match status" value="1"/>
</dbReference>
<keyword evidence="5" id="KW-0812">Transmembrane</keyword>
<dbReference type="GO" id="GO:0008083">
    <property type="term" value="F:growth factor activity"/>
    <property type="evidence" value="ECO:0007669"/>
    <property type="project" value="InterPro"/>
</dbReference>
<dbReference type="GO" id="GO:0005576">
    <property type="term" value="C:extracellular region"/>
    <property type="evidence" value="ECO:0007669"/>
    <property type="project" value="InterPro"/>
</dbReference>
<dbReference type="PANTHER" id="PTHR47401">
    <property type="entry name" value="INTERLEUKIN-4"/>
    <property type="match status" value="1"/>
</dbReference>
<evidence type="ECO:0000256" key="4">
    <source>
        <dbReference type="ARBA" id="ARBA00031287"/>
    </source>
</evidence>
<keyword evidence="5" id="KW-0472">Membrane</keyword>
<keyword evidence="6" id="KW-1185">Reference proteome</keyword>
<dbReference type="GO" id="GO:0050728">
    <property type="term" value="P:negative regulation of inflammatory response"/>
    <property type="evidence" value="ECO:0007669"/>
    <property type="project" value="TreeGrafter"/>
</dbReference>
<name>A0A8B7A213_ORYAF</name>
<dbReference type="GO" id="GO:0006955">
    <property type="term" value="P:immune response"/>
    <property type="evidence" value="ECO:0007669"/>
    <property type="project" value="InterPro"/>
</dbReference>
<sequence>MGLTSQLIPILFCLLVCTGNFVYSYKCRIALKETINSLNLLTEKKNATKDEIFCRAATVLSRVHTHNRHLTKHLRGLNRSISSMTNVTYCPVNEVRKSTLKDFLERLNTIMKEKYSKCESLTF</sequence>
<organism evidence="6 7">
    <name type="scientific">Orycteropus afer afer</name>
    <dbReference type="NCBI Taxonomy" id="1230840"/>
    <lineage>
        <taxon>Eukaryota</taxon>
        <taxon>Metazoa</taxon>
        <taxon>Chordata</taxon>
        <taxon>Craniata</taxon>
        <taxon>Vertebrata</taxon>
        <taxon>Euteleostomi</taxon>
        <taxon>Mammalia</taxon>
        <taxon>Eutheria</taxon>
        <taxon>Afrotheria</taxon>
        <taxon>Tubulidentata</taxon>
        <taxon>Orycteropodidae</taxon>
        <taxon>Orycteropus</taxon>
    </lineage>
</organism>
<evidence type="ECO:0000256" key="5">
    <source>
        <dbReference type="SAM" id="Phobius"/>
    </source>
</evidence>
<dbReference type="SMART" id="SM00190">
    <property type="entry name" value="IL4_13"/>
    <property type="match status" value="1"/>
</dbReference>
<dbReference type="GO" id="GO:0042113">
    <property type="term" value="P:B cell activation"/>
    <property type="evidence" value="ECO:0007669"/>
    <property type="project" value="UniProtKB-KW"/>
</dbReference>
<dbReference type="Proteomes" id="UP000694850">
    <property type="component" value="Unplaced"/>
</dbReference>
<feature type="transmembrane region" description="Helical" evidence="5">
    <location>
        <begin position="6"/>
        <end position="23"/>
    </location>
</feature>
<evidence type="ECO:0000256" key="3">
    <source>
        <dbReference type="ARBA" id="ARBA00030247"/>
    </source>
</evidence>
<gene>
    <name evidence="7" type="primary">IL4</name>
</gene>
<dbReference type="InterPro" id="IPR002354">
    <property type="entry name" value="IL-4"/>
</dbReference>
<dbReference type="GO" id="GO:0050776">
    <property type="term" value="P:regulation of immune response"/>
    <property type="evidence" value="ECO:0007669"/>
    <property type="project" value="TreeGrafter"/>
</dbReference>
<dbReference type="Gene3D" id="1.20.1250.10">
    <property type="match status" value="1"/>
</dbReference>
<protein>
    <recommendedName>
        <fullName evidence="1">Interleukin-4</fullName>
    </recommendedName>
    <alternativeName>
        <fullName evidence="4">B-cell stimulatory factor 1</fullName>
    </alternativeName>
    <alternativeName>
        <fullName evidence="3">Lymphocyte stimulatory factor 1</fullName>
    </alternativeName>
</protein>
<dbReference type="AlphaFoldDB" id="A0A8B7A213"/>
<dbReference type="CTD" id="3565"/>
<dbReference type="OrthoDB" id="9528087at2759"/>
<proteinExistence type="predicted"/>
<dbReference type="PANTHER" id="PTHR47401:SF1">
    <property type="entry name" value="INTERLEUKIN-4"/>
    <property type="match status" value="1"/>
</dbReference>
<dbReference type="GO" id="GO:0005136">
    <property type="term" value="F:interleukin-4 receptor binding"/>
    <property type="evidence" value="ECO:0007669"/>
    <property type="project" value="InterPro"/>
</dbReference>
<evidence type="ECO:0000256" key="2">
    <source>
        <dbReference type="ARBA" id="ARBA00022936"/>
    </source>
</evidence>
<evidence type="ECO:0000256" key="1">
    <source>
        <dbReference type="ARBA" id="ARBA00019467"/>
    </source>
</evidence>
<keyword evidence="2" id="KW-0075">B-cell activation</keyword>
<dbReference type="InterPro" id="IPR009079">
    <property type="entry name" value="4_helix_cytokine-like_core"/>
</dbReference>
<dbReference type="InterPro" id="IPR001325">
    <property type="entry name" value="IL-4/IL-13"/>
</dbReference>
<dbReference type="GO" id="GO:0045893">
    <property type="term" value="P:positive regulation of DNA-templated transcription"/>
    <property type="evidence" value="ECO:0007669"/>
    <property type="project" value="TreeGrafter"/>
</dbReference>
<reference evidence="7" key="1">
    <citation type="submission" date="2025-08" db="UniProtKB">
        <authorList>
            <consortium name="RefSeq"/>
        </authorList>
    </citation>
    <scope>IDENTIFICATION</scope>
</reference>
<dbReference type="GO" id="GO:0035771">
    <property type="term" value="P:interleukin-4-mediated signaling pathway"/>
    <property type="evidence" value="ECO:0007669"/>
    <property type="project" value="TreeGrafter"/>
</dbReference>